<keyword evidence="1" id="KW-1133">Transmembrane helix</keyword>
<dbReference type="AlphaFoldDB" id="A0A4Y2NFL5"/>
<dbReference type="Proteomes" id="UP000499080">
    <property type="component" value="Unassembled WGS sequence"/>
</dbReference>
<evidence type="ECO:0000256" key="1">
    <source>
        <dbReference type="SAM" id="Phobius"/>
    </source>
</evidence>
<reference evidence="2 3" key="1">
    <citation type="journal article" date="2019" name="Sci. Rep.">
        <title>Orb-weaving spider Araneus ventricosus genome elucidates the spidroin gene catalogue.</title>
        <authorList>
            <person name="Kono N."/>
            <person name="Nakamura H."/>
            <person name="Ohtoshi R."/>
            <person name="Moran D.A.P."/>
            <person name="Shinohara A."/>
            <person name="Yoshida Y."/>
            <person name="Fujiwara M."/>
            <person name="Mori M."/>
            <person name="Tomita M."/>
            <person name="Arakawa K."/>
        </authorList>
    </citation>
    <scope>NUCLEOTIDE SEQUENCE [LARGE SCALE GENOMIC DNA]</scope>
</reference>
<evidence type="ECO:0000313" key="2">
    <source>
        <dbReference type="EMBL" id="GBN36556.1"/>
    </source>
</evidence>
<keyword evidence="1" id="KW-0812">Transmembrane</keyword>
<keyword evidence="1" id="KW-0472">Membrane</keyword>
<proteinExistence type="predicted"/>
<organism evidence="2 3">
    <name type="scientific">Araneus ventricosus</name>
    <name type="common">Orbweaver spider</name>
    <name type="synonym">Epeira ventricosa</name>
    <dbReference type="NCBI Taxonomy" id="182803"/>
    <lineage>
        <taxon>Eukaryota</taxon>
        <taxon>Metazoa</taxon>
        <taxon>Ecdysozoa</taxon>
        <taxon>Arthropoda</taxon>
        <taxon>Chelicerata</taxon>
        <taxon>Arachnida</taxon>
        <taxon>Araneae</taxon>
        <taxon>Araneomorphae</taxon>
        <taxon>Entelegynae</taxon>
        <taxon>Araneoidea</taxon>
        <taxon>Araneidae</taxon>
        <taxon>Araneus</taxon>
    </lineage>
</organism>
<comment type="caution">
    <text evidence="2">The sequence shown here is derived from an EMBL/GenBank/DDBJ whole genome shotgun (WGS) entry which is preliminary data.</text>
</comment>
<protein>
    <submittedName>
        <fullName evidence="2">Uncharacterized protein</fullName>
    </submittedName>
</protein>
<gene>
    <name evidence="2" type="ORF">AVEN_14056_1</name>
</gene>
<accession>A0A4Y2NFL5</accession>
<sequence>MQKEGYFGKGRKGNVRSLPEKELQYLFLLLFAVFLSNLSVPIYILSKPEDFQSDFSPETKEFLICGAKTWPRRNRLSDSLRRRVVGWLEMVSSSQADAPRHLNVSNRKIPKRWNQFQQNDSATRRPIPGRPFVTTPCDGHYLLLSA</sequence>
<evidence type="ECO:0000313" key="3">
    <source>
        <dbReference type="Proteomes" id="UP000499080"/>
    </source>
</evidence>
<dbReference type="OrthoDB" id="9996331at2759"/>
<dbReference type="EMBL" id="BGPR01008860">
    <property type="protein sequence ID" value="GBN36556.1"/>
    <property type="molecule type" value="Genomic_DNA"/>
</dbReference>
<feature type="transmembrane region" description="Helical" evidence="1">
    <location>
        <begin position="25"/>
        <end position="45"/>
    </location>
</feature>
<keyword evidence="3" id="KW-1185">Reference proteome</keyword>
<name>A0A4Y2NFL5_ARAVE</name>